<evidence type="ECO:0000313" key="1">
    <source>
        <dbReference type="EMBL" id="GEO38770.1"/>
    </source>
</evidence>
<name>A0A512DRC6_9PROT</name>
<proteinExistence type="predicted"/>
<dbReference type="Proteomes" id="UP000321523">
    <property type="component" value="Unassembled WGS sequence"/>
</dbReference>
<dbReference type="EMBL" id="BJYZ01000013">
    <property type="protein sequence ID" value="GEO38770.1"/>
    <property type="molecule type" value="Genomic_DNA"/>
</dbReference>
<evidence type="ECO:0000313" key="2">
    <source>
        <dbReference type="Proteomes" id="UP000321523"/>
    </source>
</evidence>
<protein>
    <submittedName>
        <fullName evidence="1">Uncharacterized protein</fullName>
    </submittedName>
</protein>
<gene>
    <name evidence="1" type="ORF">SAE02_29180</name>
</gene>
<sequence length="92" mass="10270">MRRGDMRLSSPVTVAALNHKNTRVISLITSIRASKQSRGVPQRQNVPSFSLPRRFAHFDTLDHKAFAAISRAAKIQVRENAAPVRQIKGEHA</sequence>
<comment type="caution">
    <text evidence="1">The sequence shown here is derived from an EMBL/GenBank/DDBJ whole genome shotgun (WGS) entry which is preliminary data.</text>
</comment>
<dbReference type="AlphaFoldDB" id="A0A512DRC6"/>
<organism evidence="1 2">
    <name type="scientific">Skermanella aerolata</name>
    <dbReference type="NCBI Taxonomy" id="393310"/>
    <lineage>
        <taxon>Bacteria</taxon>
        <taxon>Pseudomonadati</taxon>
        <taxon>Pseudomonadota</taxon>
        <taxon>Alphaproteobacteria</taxon>
        <taxon>Rhodospirillales</taxon>
        <taxon>Azospirillaceae</taxon>
        <taxon>Skermanella</taxon>
    </lineage>
</organism>
<accession>A0A512DRC6</accession>
<reference evidence="1 2" key="1">
    <citation type="submission" date="2019-07" db="EMBL/GenBank/DDBJ databases">
        <title>Whole genome shotgun sequence of Skermanella aerolata NBRC 106429.</title>
        <authorList>
            <person name="Hosoyama A."/>
            <person name="Uohara A."/>
            <person name="Ohji S."/>
            <person name="Ichikawa N."/>
        </authorList>
    </citation>
    <scope>NUCLEOTIDE SEQUENCE [LARGE SCALE GENOMIC DNA]</scope>
    <source>
        <strain evidence="1 2">NBRC 106429</strain>
    </source>
</reference>
<keyword evidence="2" id="KW-1185">Reference proteome</keyword>